<dbReference type="RefSeq" id="WP_119924888.1">
    <property type="nucleotide sequence ID" value="NZ_QZEY01000001.1"/>
</dbReference>
<evidence type="ECO:0000256" key="2">
    <source>
        <dbReference type="ARBA" id="ARBA00023002"/>
    </source>
</evidence>
<comment type="caution">
    <text evidence="4">The sequence shown here is derived from an EMBL/GenBank/DDBJ whole genome shotgun (WGS) entry which is preliminary data.</text>
</comment>
<dbReference type="GO" id="GO:0016020">
    <property type="term" value="C:membrane"/>
    <property type="evidence" value="ECO:0007669"/>
    <property type="project" value="TreeGrafter"/>
</dbReference>
<evidence type="ECO:0000256" key="1">
    <source>
        <dbReference type="ARBA" id="ARBA00006484"/>
    </source>
</evidence>
<dbReference type="InterPro" id="IPR002347">
    <property type="entry name" value="SDR_fam"/>
</dbReference>
<dbReference type="Pfam" id="PF00106">
    <property type="entry name" value="adh_short"/>
    <property type="match status" value="1"/>
</dbReference>
<proteinExistence type="inferred from homology"/>
<dbReference type="PANTHER" id="PTHR44196:SF1">
    <property type="entry name" value="DEHYDROGENASE_REDUCTASE SDR FAMILY MEMBER 7B"/>
    <property type="match status" value="1"/>
</dbReference>
<evidence type="ECO:0000256" key="3">
    <source>
        <dbReference type="RuleBase" id="RU000363"/>
    </source>
</evidence>
<dbReference type="AlphaFoldDB" id="A0A3A4B2F7"/>
<organism evidence="4 5">
    <name type="scientific">Bailinhaonella thermotolerans</name>
    <dbReference type="NCBI Taxonomy" id="1070861"/>
    <lineage>
        <taxon>Bacteria</taxon>
        <taxon>Bacillati</taxon>
        <taxon>Actinomycetota</taxon>
        <taxon>Actinomycetes</taxon>
        <taxon>Streptosporangiales</taxon>
        <taxon>Streptosporangiaceae</taxon>
        <taxon>Bailinhaonella</taxon>
    </lineage>
</organism>
<dbReference type="GO" id="GO:0016491">
    <property type="term" value="F:oxidoreductase activity"/>
    <property type="evidence" value="ECO:0007669"/>
    <property type="project" value="UniProtKB-KW"/>
</dbReference>
<evidence type="ECO:0000313" key="4">
    <source>
        <dbReference type="EMBL" id="RJL35915.1"/>
    </source>
</evidence>
<dbReference type="PANTHER" id="PTHR44196">
    <property type="entry name" value="DEHYDROGENASE/REDUCTASE SDR FAMILY MEMBER 7B"/>
    <property type="match status" value="1"/>
</dbReference>
<gene>
    <name evidence="4" type="ORF">D5H75_03865</name>
</gene>
<name>A0A3A4B2F7_9ACTN</name>
<dbReference type="CDD" id="cd05233">
    <property type="entry name" value="SDR_c"/>
    <property type="match status" value="1"/>
</dbReference>
<keyword evidence="2" id="KW-0560">Oxidoreductase</keyword>
<dbReference type="EMBL" id="QZEY01000001">
    <property type="protein sequence ID" value="RJL35915.1"/>
    <property type="molecule type" value="Genomic_DNA"/>
</dbReference>
<accession>A0A3A4B2F7</accession>
<dbReference type="Gene3D" id="3.40.50.720">
    <property type="entry name" value="NAD(P)-binding Rossmann-like Domain"/>
    <property type="match status" value="1"/>
</dbReference>
<dbReference type="SUPFAM" id="SSF51735">
    <property type="entry name" value="NAD(P)-binding Rossmann-fold domains"/>
    <property type="match status" value="1"/>
</dbReference>
<dbReference type="Proteomes" id="UP000265768">
    <property type="component" value="Unassembled WGS sequence"/>
</dbReference>
<reference evidence="4 5" key="1">
    <citation type="submission" date="2018-09" db="EMBL/GenBank/DDBJ databases">
        <title>YIM 75507 draft genome.</title>
        <authorList>
            <person name="Tang S."/>
            <person name="Feng Y."/>
        </authorList>
    </citation>
    <scope>NUCLEOTIDE SEQUENCE [LARGE SCALE GENOMIC DNA]</scope>
    <source>
        <strain evidence="4 5">YIM 75507</strain>
    </source>
</reference>
<evidence type="ECO:0000313" key="5">
    <source>
        <dbReference type="Proteomes" id="UP000265768"/>
    </source>
</evidence>
<protein>
    <submittedName>
        <fullName evidence="4">SDR family NAD(P)-dependent oxidoreductase</fullName>
    </submittedName>
</protein>
<sequence>MIRRLRQRRLRRAVTGRVVLVTGASAGIGEAVSRRLAAAGATVVMAARSVDRLHRIQADIAAAGGRAHVHPVDLADPDSAAALAKELLDDYGGVDVFVNNAGHSIRRSIGRSQDRFHDFQRTMAVNYFGPVRLLLEVLPAMRARGHAHIINVSTIGVQFQVPRYSAYIASKAAFDFWLRSVAPEIRPDGVACSSLYFGLVRTRMSEPTGFSRHMPGRTPEEAADWVCRAVVSRSRTMAPAYGRIGELLGLVARRPFEALLTAGFRRTREYRDRRALEGSAP</sequence>
<dbReference type="PRINTS" id="PR00081">
    <property type="entry name" value="GDHRDH"/>
</dbReference>
<dbReference type="PRINTS" id="PR00080">
    <property type="entry name" value="SDRFAMILY"/>
</dbReference>
<dbReference type="OrthoDB" id="9793825at2"/>
<dbReference type="InterPro" id="IPR036291">
    <property type="entry name" value="NAD(P)-bd_dom_sf"/>
</dbReference>
<keyword evidence="5" id="KW-1185">Reference proteome</keyword>
<comment type="similarity">
    <text evidence="1 3">Belongs to the short-chain dehydrogenases/reductases (SDR) family.</text>
</comment>